<keyword evidence="4" id="KW-1185">Reference proteome</keyword>
<keyword evidence="1" id="KW-0067">ATP-binding</keyword>
<dbReference type="OrthoDB" id="20783at2759"/>
<accession>A0A6P7YB04</accession>
<evidence type="ECO:0000259" key="3">
    <source>
        <dbReference type="PROSITE" id="PS51455"/>
    </source>
</evidence>
<dbReference type="KEGG" id="muo:115472192"/>
<dbReference type="Proteomes" id="UP000515156">
    <property type="component" value="Chromosome 6"/>
</dbReference>
<dbReference type="PANTHER" id="PTHR23086">
    <property type="entry name" value="PHOSPHATIDYLINOSITOL-4-PHOSPHATE 5-KINASE"/>
    <property type="match status" value="1"/>
</dbReference>
<organism evidence="4 5">
    <name type="scientific">Microcaecilia unicolor</name>
    <dbReference type="NCBI Taxonomy" id="1415580"/>
    <lineage>
        <taxon>Eukaryota</taxon>
        <taxon>Metazoa</taxon>
        <taxon>Chordata</taxon>
        <taxon>Craniata</taxon>
        <taxon>Vertebrata</taxon>
        <taxon>Euteleostomi</taxon>
        <taxon>Amphibia</taxon>
        <taxon>Gymnophiona</taxon>
        <taxon>Siphonopidae</taxon>
        <taxon>Microcaecilia</taxon>
    </lineage>
</organism>
<dbReference type="GO" id="GO:0005886">
    <property type="term" value="C:plasma membrane"/>
    <property type="evidence" value="ECO:0007669"/>
    <property type="project" value="TreeGrafter"/>
</dbReference>
<dbReference type="InterPro" id="IPR023610">
    <property type="entry name" value="PInositol-4/5-P-5/4-kinase"/>
</dbReference>
<dbReference type="Gene3D" id="3.30.800.10">
    <property type="entry name" value="Phosphatidylinositol Phosphate Kinase II Beta"/>
    <property type="match status" value="1"/>
</dbReference>
<feature type="compositionally biased region" description="Polar residues" evidence="2">
    <location>
        <begin position="1"/>
        <end position="17"/>
    </location>
</feature>
<sequence length="451" mass="52309">MEQSNQTAPHNGRCMSTETRESVLSRKSRMMKHRLFMKLRQKWKLLGLFEIDGDHEFYNLTCSLKEGLRAALQASIDKPVLDTLCDVDYKAVLTQVHEEFEMQTFAGPVFTHFRQTLGMAETEYQRSLSSEGFYLQFISNSKSKADFFLTNDKRFFLKTQSKKEINFLLQNLKKYIQHLKMYPHSLLVKFLGVHSIRLPQERKKYFIIMQSVFYPDERIVARYDIKGCQVGRWTEPASEGSQIIVVLKDLNFEGNCICVAQQRAWLIQQMQIDTKFLQDLHVLDYSLLVAFQPLHADERTQSWSFVNLILRTKKSMNVGGSPTTSTQTTVPGIVEEEVVSGTEQCSVQETPSTNRVIKKKVCTQLSAESDLSDIVAQNRRLLPTYKNPLHVLDGPEVRYFLGIIDIFTVYGFRKKLEHLWKRIRYRGQAFSTVSPSRYAQRLGQWVETHTV</sequence>
<feature type="domain" description="PIPK" evidence="3">
    <location>
        <begin position="41"/>
        <end position="450"/>
    </location>
</feature>
<evidence type="ECO:0000313" key="4">
    <source>
        <dbReference type="Proteomes" id="UP000515156"/>
    </source>
</evidence>
<evidence type="ECO:0000256" key="2">
    <source>
        <dbReference type="SAM" id="MobiDB-lite"/>
    </source>
</evidence>
<dbReference type="Pfam" id="PF01504">
    <property type="entry name" value="PIP5K"/>
    <property type="match status" value="1"/>
</dbReference>
<dbReference type="GO" id="GO:0005524">
    <property type="term" value="F:ATP binding"/>
    <property type="evidence" value="ECO:0007669"/>
    <property type="project" value="UniProtKB-UniRule"/>
</dbReference>
<proteinExistence type="predicted"/>
<dbReference type="RefSeq" id="XP_030062218.1">
    <property type="nucleotide sequence ID" value="XM_030206358.1"/>
</dbReference>
<dbReference type="PROSITE" id="PS51455">
    <property type="entry name" value="PIPK"/>
    <property type="match status" value="1"/>
</dbReference>
<dbReference type="InParanoid" id="A0A6P7YB04"/>
<evidence type="ECO:0000256" key="1">
    <source>
        <dbReference type="PROSITE-ProRule" id="PRU00781"/>
    </source>
</evidence>
<dbReference type="SUPFAM" id="SSF56104">
    <property type="entry name" value="SAICAR synthase-like"/>
    <property type="match status" value="1"/>
</dbReference>
<dbReference type="CTD" id="138429"/>
<dbReference type="GO" id="GO:0046854">
    <property type="term" value="P:phosphatidylinositol phosphate biosynthetic process"/>
    <property type="evidence" value="ECO:0007669"/>
    <property type="project" value="TreeGrafter"/>
</dbReference>
<dbReference type="AlphaFoldDB" id="A0A6P7YB04"/>
<keyword evidence="1" id="KW-0547">Nucleotide-binding</keyword>
<gene>
    <name evidence="5" type="primary">PIP5KL1</name>
</gene>
<dbReference type="FunCoup" id="A0A6P7YB04">
    <property type="interactions" value="698"/>
</dbReference>
<feature type="region of interest" description="Disordered" evidence="2">
    <location>
        <begin position="1"/>
        <end position="20"/>
    </location>
</feature>
<keyword evidence="1" id="KW-0418">Kinase</keyword>
<dbReference type="InterPro" id="IPR027483">
    <property type="entry name" value="PInositol-4-P-4/5-kinase_C_sf"/>
</dbReference>
<dbReference type="Gene3D" id="3.30.810.10">
    <property type="entry name" value="2-Layer Sandwich"/>
    <property type="match status" value="1"/>
</dbReference>
<dbReference type="CDD" id="cd17304">
    <property type="entry name" value="PIPKc_PIP5KL1"/>
    <property type="match status" value="1"/>
</dbReference>
<name>A0A6P7YB04_9AMPH</name>
<reference evidence="5" key="1">
    <citation type="submission" date="2025-08" db="UniProtKB">
        <authorList>
            <consortium name="RefSeq"/>
        </authorList>
    </citation>
    <scope>IDENTIFICATION</scope>
</reference>
<dbReference type="InterPro" id="IPR002498">
    <property type="entry name" value="PInositol-4-P-4/5-kinase_core"/>
</dbReference>
<keyword evidence="1" id="KW-0808">Transferase</keyword>
<dbReference type="GO" id="GO:0016308">
    <property type="term" value="F:1-phosphatidylinositol-4-phosphate 5-kinase activity"/>
    <property type="evidence" value="ECO:0007669"/>
    <property type="project" value="TreeGrafter"/>
</dbReference>
<dbReference type="GeneID" id="115472192"/>
<dbReference type="InterPro" id="IPR027484">
    <property type="entry name" value="PInositol-4-P-5-kinase_N"/>
</dbReference>
<evidence type="ECO:0000313" key="5">
    <source>
        <dbReference type="RefSeq" id="XP_030062218.1"/>
    </source>
</evidence>
<protein>
    <submittedName>
        <fullName evidence="5">Phosphatidylinositol 4-phosphate 5-kinase-like protein 1</fullName>
    </submittedName>
</protein>
<dbReference type="SMART" id="SM00330">
    <property type="entry name" value="PIPKc"/>
    <property type="match status" value="1"/>
</dbReference>
<dbReference type="PANTHER" id="PTHR23086:SF46">
    <property type="entry name" value="PHOSPHATIDYLINOSITOL 4-PHOSPHATE 5-KINASE-LIKE PROTEIN 1"/>
    <property type="match status" value="1"/>
</dbReference>